<gene>
    <name evidence="1" type="ORF">D3872_18300</name>
</gene>
<name>A0A418XGX6_9BURK</name>
<dbReference type="AlphaFoldDB" id="A0A418XGX6"/>
<reference evidence="1 2" key="1">
    <citation type="submission" date="2018-09" db="EMBL/GenBank/DDBJ databases">
        <authorList>
            <person name="Zhu H."/>
        </authorList>
    </citation>
    <scope>NUCLEOTIDE SEQUENCE [LARGE SCALE GENOMIC DNA]</scope>
    <source>
        <strain evidence="1 2">K1S02-61</strain>
    </source>
</reference>
<accession>A0A418XGX6</accession>
<evidence type="ECO:0000313" key="2">
    <source>
        <dbReference type="Proteomes" id="UP000284006"/>
    </source>
</evidence>
<comment type="caution">
    <text evidence="1">The sequence shown here is derived from an EMBL/GenBank/DDBJ whole genome shotgun (WGS) entry which is preliminary data.</text>
</comment>
<protein>
    <submittedName>
        <fullName evidence="1">Uncharacterized protein</fullName>
    </submittedName>
</protein>
<dbReference type="Proteomes" id="UP000284006">
    <property type="component" value="Unassembled WGS sequence"/>
</dbReference>
<evidence type="ECO:0000313" key="1">
    <source>
        <dbReference type="EMBL" id="RJG11722.1"/>
    </source>
</evidence>
<keyword evidence="2" id="KW-1185">Reference proteome</keyword>
<dbReference type="EMBL" id="QYUP01000141">
    <property type="protein sequence ID" value="RJG11722.1"/>
    <property type="molecule type" value="Genomic_DNA"/>
</dbReference>
<sequence>MCECIKTDCLGTRGLREMAGECGTGEHEHAQQDSSNSNDSVLITHDHLPRFQIQQLFFKQYVHCIFDLQSDKDGKSELIVQEFEQYEAL</sequence>
<proteinExistence type="predicted"/>
<organism evidence="1 2">
    <name type="scientific">Massilia cavernae</name>
    <dbReference type="NCBI Taxonomy" id="2320864"/>
    <lineage>
        <taxon>Bacteria</taxon>
        <taxon>Pseudomonadati</taxon>
        <taxon>Pseudomonadota</taxon>
        <taxon>Betaproteobacteria</taxon>
        <taxon>Burkholderiales</taxon>
        <taxon>Oxalobacteraceae</taxon>
        <taxon>Telluria group</taxon>
        <taxon>Massilia</taxon>
    </lineage>
</organism>